<dbReference type="Pfam" id="PF01565">
    <property type="entry name" value="FAD_binding_4"/>
    <property type="match status" value="1"/>
</dbReference>
<dbReference type="SUPFAM" id="SSF56176">
    <property type="entry name" value="FAD-binding/transporter-associated domain-like"/>
    <property type="match status" value="1"/>
</dbReference>
<dbReference type="InterPro" id="IPR036318">
    <property type="entry name" value="FAD-bd_PCMH-like_sf"/>
</dbReference>
<reference evidence="7 8" key="1">
    <citation type="journal article" date="2024" name="Microbiol. Resour. Announc.">
        <title>Genome annotations for the ascomycete fungi Trichoderma harzianum, Trichoderma aggressivum, and Purpureocillium lilacinum.</title>
        <authorList>
            <person name="Beijen E.P.W."/>
            <person name="Ohm R.A."/>
        </authorList>
    </citation>
    <scope>NUCLEOTIDE SEQUENCE [LARGE SCALE GENOMIC DNA]</scope>
    <source>
        <strain evidence="7 8">CBS 150709</strain>
    </source>
</reference>
<dbReference type="EMBL" id="JAWRVI010000124">
    <property type="protein sequence ID" value="KAK4075255.1"/>
    <property type="molecule type" value="Genomic_DNA"/>
</dbReference>
<comment type="similarity">
    <text evidence="2">Belongs to the oxygen-dependent FAD-linked oxidoreductase family.</text>
</comment>
<evidence type="ECO:0000256" key="1">
    <source>
        <dbReference type="ARBA" id="ARBA00001974"/>
    </source>
</evidence>
<evidence type="ECO:0000256" key="5">
    <source>
        <dbReference type="ARBA" id="ARBA00023002"/>
    </source>
</evidence>
<proteinExistence type="inferred from homology"/>
<evidence type="ECO:0000256" key="4">
    <source>
        <dbReference type="ARBA" id="ARBA00022827"/>
    </source>
</evidence>
<dbReference type="InterPro" id="IPR016166">
    <property type="entry name" value="FAD-bd_PCMH"/>
</dbReference>
<organism evidence="7 8">
    <name type="scientific">Purpureocillium lilacinum</name>
    <name type="common">Paecilomyces lilacinus</name>
    <dbReference type="NCBI Taxonomy" id="33203"/>
    <lineage>
        <taxon>Eukaryota</taxon>
        <taxon>Fungi</taxon>
        <taxon>Dikarya</taxon>
        <taxon>Ascomycota</taxon>
        <taxon>Pezizomycotina</taxon>
        <taxon>Sordariomycetes</taxon>
        <taxon>Hypocreomycetidae</taxon>
        <taxon>Hypocreales</taxon>
        <taxon>Ophiocordycipitaceae</taxon>
        <taxon>Purpureocillium</taxon>
    </lineage>
</organism>
<evidence type="ECO:0000313" key="8">
    <source>
        <dbReference type="Proteomes" id="UP001287286"/>
    </source>
</evidence>
<dbReference type="InterPro" id="IPR016169">
    <property type="entry name" value="FAD-bd_PCMH_sub2"/>
</dbReference>
<evidence type="ECO:0000256" key="3">
    <source>
        <dbReference type="ARBA" id="ARBA00022630"/>
    </source>
</evidence>
<evidence type="ECO:0000259" key="6">
    <source>
        <dbReference type="PROSITE" id="PS51387"/>
    </source>
</evidence>
<dbReference type="InterPro" id="IPR050416">
    <property type="entry name" value="FAD-linked_Oxidoreductase"/>
</dbReference>
<feature type="domain" description="FAD-binding PCMH-type" evidence="6">
    <location>
        <begin position="46"/>
        <end position="219"/>
    </location>
</feature>
<keyword evidence="4" id="KW-0274">FAD</keyword>
<gene>
    <name evidence="7" type="ORF">Purlil1_12708</name>
</gene>
<keyword evidence="3" id="KW-0285">Flavoprotein</keyword>
<keyword evidence="5" id="KW-0560">Oxidoreductase</keyword>
<comment type="caution">
    <text evidence="7">The sequence shown here is derived from an EMBL/GenBank/DDBJ whole genome shotgun (WGS) entry which is preliminary data.</text>
</comment>
<dbReference type="PROSITE" id="PS51387">
    <property type="entry name" value="FAD_PCMH"/>
    <property type="match status" value="1"/>
</dbReference>
<evidence type="ECO:0000256" key="2">
    <source>
        <dbReference type="ARBA" id="ARBA00005466"/>
    </source>
</evidence>
<evidence type="ECO:0000313" key="7">
    <source>
        <dbReference type="EMBL" id="KAK4075255.1"/>
    </source>
</evidence>
<dbReference type="PANTHER" id="PTHR42973">
    <property type="entry name" value="BINDING OXIDOREDUCTASE, PUTATIVE (AFU_ORTHOLOGUE AFUA_1G17690)-RELATED"/>
    <property type="match status" value="1"/>
</dbReference>
<dbReference type="Gene3D" id="3.30.465.10">
    <property type="match status" value="1"/>
</dbReference>
<name>A0ABR0BG78_PURLI</name>
<keyword evidence="8" id="KW-1185">Reference proteome</keyword>
<protein>
    <submittedName>
        <fullName evidence="7">CAZyme family AA7</fullName>
    </submittedName>
</protein>
<accession>A0ABR0BG78</accession>
<comment type="cofactor">
    <cofactor evidence="1">
        <name>FAD</name>
        <dbReference type="ChEBI" id="CHEBI:57692"/>
    </cofactor>
</comment>
<dbReference type="InterPro" id="IPR006094">
    <property type="entry name" value="Oxid_FAD_bind_N"/>
</dbReference>
<dbReference type="PANTHER" id="PTHR42973:SF39">
    <property type="entry name" value="FAD-BINDING PCMH-TYPE DOMAIN-CONTAINING PROTEIN"/>
    <property type="match status" value="1"/>
</dbReference>
<sequence length="486" mass="54085">MDTLMYKLKPCIELATFVRNLQLYGIDVEITRGQDPSPEAAMHDRGAPVPALIVSPRSEWGLSTTLSLLKSLNLYRRIPVSVKSGGHGYFNGASCTGVMLNLAGMHERRIEGNMLIMGPGCLLAHTVDILRRYGKAVPHGDCFGVGAGGHFLTAGWDLILARQYGLGCQSIMGGRVVLWDGSTVNVDSSTHSNLLYAMRGGAVAGAGVVSELRLRMVDEPNRVTFCRMRMTKSQLDTCMANEAIFNAARLPREISVSFRLYFDADLTEPVCSLDIFSLLDVEETIRAISNHLGQAVASIVAHRTSWSEKALIDVRMLNASRNLAAEPGMLAEATQSSLNNEPLLYWSERVCAREMARSFFTSRSYWVQPNCDSMLFELYEKFATVGKHPSRDRMYALIILGGGRMKELQADCSMPLGSALARFELHWDAEDEASWCRSFTQGICDIITRRQDTEPGRTYRGDVWKEGQDFDGDLSAIFKQYDRRFN</sequence>
<dbReference type="Proteomes" id="UP001287286">
    <property type="component" value="Unassembled WGS sequence"/>
</dbReference>